<sequence length="133" mass="15528">MCCCFSNFLYNQQFVLSVVAQPGGGGANLDRIFNQYAGTDNQLTNAELNRFWLHFDDDGDGEVSKSEFDSSWRQENFPNPQNAPLFFLELDRVADEVLNSQDFPHIFRLWDENGDGFITEREFRFNWNAYFDD</sequence>
<evidence type="ECO:0000259" key="2">
    <source>
        <dbReference type="PROSITE" id="PS50222"/>
    </source>
</evidence>
<dbReference type="InterPro" id="IPR018247">
    <property type="entry name" value="EF_Hand_1_Ca_BS"/>
</dbReference>
<dbReference type="PROSITE" id="PS50222">
    <property type="entry name" value="EF_HAND_2"/>
    <property type="match status" value="2"/>
</dbReference>
<comment type="caution">
    <text evidence="3">The sequence shown here is derived from an EMBL/GenBank/DDBJ whole genome shotgun (WGS) entry which is preliminary data.</text>
</comment>
<evidence type="ECO:0000256" key="1">
    <source>
        <dbReference type="ARBA" id="ARBA00022837"/>
    </source>
</evidence>
<dbReference type="Pfam" id="PF13202">
    <property type="entry name" value="EF-hand_5"/>
    <property type="match status" value="1"/>
</dbReference>
<protein>
    <recommendedName>
        <fullName evidence="2">EF-hand domain-containing protein</fullName>
    </recommendedName>
</protein>
<feature type="domain" description="EF-hand" evidence="2">
    <location>
        <begin position="43"/>
        <end position="78"/>
    </location>
</feature>
<dbReference type="GO" id="GO:0005509">
    <property type="term" value="F:calcium ion binding"/>
    <property type="evidence" value="ECO:0007669"/>
    <property type="project" value="InterPro"/>
</dbReference>
<organism evidence="3 4">
    <name type="scientific">Lymnaea stagnalis</name>
    <name type="common">Great pond snail</name>
    <name type="synonym">Helix stagnalis</name>
    <dbReference type="NCBI Taxonomy" id="6523"/>
    <lineage>
        <taxon>Eukaryota</taxon>
        <taxon>Metazoa</taxon>
        <taxon>Spiralia</taxon>
        <taxon>Lophotrochozoa</taxon>
        <taxon>Mollusca</taxon>
        <taxon>Gastropoda</taxon>
        <taxon>Heterobranchia</taxon>
        <taxon>Euthyneura</taxon>
        <taxon>Panpulmonata</taxon>
        <taxon>Hygrophila</taxon>
        <taxon>Lymnaeoidea</taxon>
        <taxon>Lymnaeidae</taxon>
        <taxon>Lymnaea</taxon>
    </lineage>
</organism>
<dbReference type="InterPro" id="IPR002048">
    <property type="entry name" value="EF_hand_dom"/>
</dbReference>
<dbReference type="SUPFAM" id="SSF47473">
    <property type="entry name" value="EF-hand"/>
    <property type="match status" value="1"/>
</dbReference>
<dbReference type="AlphaFoldDB" id="A0AAV2HTE9"/>
<dbReference type="PROSITE" id="PS00018">
    <property type="entry name" value="EF_HAND_1"/>
    <property type="match status" value="2"/>
</dbReference>
<gene>
    <name evidence="3" type="ORF">GSLYS_00009784001</name>
</gene>
<evidence type="ECO:0000313" key="4">
    <source>
        <dbReference type="Proteomes" id="UP001497497"/>
    </source>
</evidence>
<keyword evidence="4" id="KW-1185">Reference proteome</keyword>
<proteinExistence type="predicted"/>
<dbReference type="EMBL" id="CAXITT010000212">
    <property type="protein sequence ID" value="CAL1535824.1"/>
    <property type="molecule type" value="Genomic_DNA"/>
</dbReference>
<dbReference type="SMART" id="SM00054">
    <property type="entry name" value="EFh"/>
    <property type="match status" value="2"/>
</dbReference>
<dbReference type="Proteomes" id="UP001497497">
    <property type="component" value="Unassembled WGS sequence"/>
</dbReference>
<dbReference type="Gene3D" id="1.10.238.10">
    <property type="entry name" value="EF-hand"/>
    <property type="match status" value="1"/>
</dbReference>
<dbReference type="InterPro" id="IPR011992">
    <property type="entry name" value="EF-hand-dom_pair"/>
</dbReference>
<keyword evidence="1" id="KW-0106">Calcium</keyword>
<evidence type="ECO:0000313" key="3">
    <source>
        <dbReference type="EMBL" id="CAL1535824.1"/>
    </source>
</evidence>
<reference evidence="3 4" key="1">
    <citation type="submission" date="2024-04" db="EMBL/GenBank/DDBJ databases">
        <authorList>
            <consortium name="Genoscope - CEA"/>
            <person name="William W."/>
        </authorList>
    </citation>
    <scope>NUCLEOTIDE SEQUENCE [LARGE SCALE GENOMIC DNA]</scope>
</reference>
<dbReference type="Pfam" id="PF13833">
    <property type="entry name" value="EF-hand_8"/>
    <property type="match status" value="1"/>
</dbReference>
<feature type="domain" description="EF-hand" evidence="2">
    <location>
        <begin position="98"/>
        <end position="133"/>
    </location>
</feature>
<accession>A0AAV2HTE9</accession>
<name>A0AAV2HTE9_LYMST</name>